<evidence type="ECO:0000313" key="5">
    <source>
        <dbReference type="EMBL" id="KAF4400517.1"/>
    </source>
</evidence>
<evidence type="ECO:0000313" key="7">
    <source>
        <dbReference type="Proteomes" id="UP000583929"/>
    </source>
</evidence>
<dbReference type="EMBL" id="JAATIQ010000017">
    <property type="protein sequence ID" value="KAF4400517.1"/>
    <property type="molecule type" value="Genomic_DNA"/>
</dbReference>
<dbReference type="OMA" id="HIVPNRY"/>
<dbReference type="Proteomes" id="UP000525078">
    <property type="component" value="Unassembled WGS sequence"/>
</dbReference>
<keyword evidence="2" id="KW-0732">Signal</keyword>
<dbReference type="PANTHER" id="PTHR33985">
    <property type="entry name" value="OS02G0491300 PROTEIN-RELATED"/>
    <property type="match status" value="1"/>
</dbReference>
<sequence>MAITSSHYFALLIFSIILLCFGSTSAIDDGPEQPPSLAPIPPLTSPQDLQNQQAFFTNIALLPHILSQLGYNDLATAAPSLSADSSPSAWIGPFTLFAPSDTALRSCISCSVPNLLREHIVPGLFSMDYLRNLAFGTKIETLSPGRCLTITAERSPLGSNETASSKIFISGLEITQPDLFSNGLIIVHGLKQDGSFVSPLSPLSCDIERITSTFNINPDHYRGGGQQRPFSSPSIQPSIITRLMLRDAMLRLRNNGFGILALAMKIKYPELVNLSNMTIFALDDISIFSGSQSYINNIRFHIVPNIYLSFEDLEKLPLGTLLPTLVQDQTLVITTSGIGGLNPAPMRINYVRIKIPEVIKNLKIVIHGVFLPFPHIHPVAAVYDEILGGSGGSGVGGSSSDSSSARVEGTCYPFFGEGACVQVAMPPPTKPTVDIEDHHGL</sequence>
<organism evidence="4 6">
    <name type="scientific">Cannabis sativa</name>
    <name type="common">Hemp</name>
    <name type="synonym">Marijuana</name>
    <dbReference type="NCBI Taxonomy" id="3483"/>
    <lineage>
        <taxon>Eukaryota</taxon>
        <taxon>Viridiplantae</taxon>
        <taxon>Streptophyta</taxon>
        <taxon>Embryophyta</taxon>
        <taxon>Tracheophyta</taxon>
        <taxon>Spermatophyta</taxon>
        <taxon>Magnoliopsida</taxon>
        <taxon>eudicotyledons</taxon>
        <taxon>Gunneridae</taxon>
        <taxon>Pentapetalae</taxon>
        <taxon>rosids</taxon>
        <taxon>fabids</taxon>
        <taxon>Rosales</taxon>
        <taxon>Cannabaceae</taxon>
        <taxon>Cannabis</taxon>
    </lineage>
</organism>
<reference evidence="6 7" key="1">
    <citation type="journal article" date="2020" name="bioRxiv">
        <title>Sequence and annotation of 42 cannabis genomes reveals extensive copy number variation in cannabinoid synthesis and pathogen resistance genes.</title>
        <authorList>
            <person name="Mckernan K.J."/>
            <person name="Helbert Y."/>
            <person name="Kane L.T."/>
            <person name="Ebling H."/>
            <person name="Zhang L."/>
            <person name="Liu B."/>
            <person name="Eaton Z."/>
            <person name="Mclaughlin S."/>
            <person name="Kingan S."/>
            <person name="Baybayan P."/>
            <person name="Concepcion G."/>
            <person name="Jordan M."/>
            <person name="Riva A."/>
            <person name="Barbazuk W."/>
            <person name="Harkins T."/>
        </authorList>
    </citation>
    <scope>NUCLEOTIDE SEQUENCE [LARGE SCALE GENOMIC DNA]</scope>
    <source>
        <strain evidence="6 7">cv. Jamaican Lion 4</strain>
        <strain evidence="5">Father</strain>
        <strain evidence="4">Mother</strain>
        <tissue evidence="4">Leaf</tissue>
    </source>
</reference>
<comment type="caution">
    <text evidence="4">The sequence shown here is derived from an EMBL/GenBank/DDBJ whole genome shotgun (WGS) entry which is preliminary data.</text>
</comment>
<dbReference type="InterPro" id="IPR052806">
    <property type="entry name" value="Fasciclin-like_AGP"/>
</dbReference>
<dbReference type="PANTHER" id="PTHR33985:SF2">
    <property type="entry name" value="EXPRESSED PROTEIN"/>
    <property type="match status" value="1"/>
</dbReference>
<dbReference type="Gene3D" id="2.30.180.10">
    <property type="entry name" value="FAS1 domain"/>
    <property type="match status" value="1"/>
</dbReference>
<keyword evidence="7" id="KW-1185">Reference proteome</keyword>
<feature type="chain" id="PRO_5044658870" description="FAS1 domain-containing protein" evidence="2">
    <location>
        <begin position="27"/>
        <end position="441"/>
    </location>
</feature>
<gene>
    <name evidence="4" type="ORF">F8388_020127</name>
    <name evidence="5" type="ORF">G4B88_023310</name>
</gene>
<dbReference type="OrthoDB" id="765989at2759"/>
<evidence type="ECO:0000256" key="1">
    <source>
        <dbReference type="ARBA" id="ARBA00007843"/>
    </source>
</evidence>
<accession>A0A7J6FIK1</accession>
<dbReference type="EMBL" id="JAATIP010000117">
    <property type="protein sequence ID" value="KAF4370541.1"/>
    <property type="molecule type" value="Genomic_DNA"/>
</dbReference>
<protein>
    <recommendedName>
        <fullName evidence="3">FAS1 domain-containing protein</fullName>
    </recommendedName>
</protein>
<evidence type="ECO:0000313" key="6">
    <source>
        <dbReference type="Proteomes" id="UP000525078"/>
    </source>
</evidence>
<dbReference type="Proteomes" id="UP000583929">
    <property type="component" value="Unassembled WGS sequence"/>
</dbReference>
<dbReference type="SUPFAM" id="SSF82153">
    <property type="entry name" value="FAS1 domain"/>
    <property type="match status" value="1"/>
</dbReference>
<feature type="domain" description="FAS1" evidence="3">
    <location>
        <begin position="46"/>
        <end position="193"/>
    </location>
</feature>
<dbReference type="InterPro" id="IPR000782">
    <property type="entry name" value="FAS1_domain"/>
</dbReference>
<evidence type="ECO:0000313" key="4">
    <source>
        <dbReference type="EMBL" id="KAF4370541.1"/>
    </source>
</evidence>
<dbReference type="Pfam" id="PF02469">
    <property type="entry name" value="Fasciclin"/>
    <property type="match status" value="1"/>
</dbReference>
<name>A0A7J6FIK1_CANSA</name>
<comment type="similarity">
    <text evidence="1">Belongs to the fasciclin-like AGP family.</text>
</comment>
<dbReference type="InterPro" id="IPR036378">
    <property type="entry name" value="FAS1_dom_sf"/>
</dbReference>
<feature type="signal peptide" evidence="2">
    <location>
        <begin position="1"/>
        <end position="26"/>
    </location>
</feature>
<accession>A0A803PBY6</accession>
<dbReference type="PROSITE" id="PS50213">
    <property type="entry name" value="FAS1"/>
    <property type="match status" value="1"/>
</dbReference>
<dbReference type="SMART" id="SM00554">
    <property type="entry name" value="FAS1"/>
    <property type="match status" value="1"/>
</dbReference>
<dbReference type="AlphaFoldDB" id="A0A7J6FIK1"/>
<evidence type="ECO:0000256" key="2">
    <source>
        <dbReference type="SAM" id="SignalP"/>
    </source>
</evidence>
<evidence type="ECO:0000259" key="3">
    <source>
        <dbReference type="PROSITE" id="PS50213"/>
    </source>
</evidence>
<proteinExistence type="inferred from homology"/>